<sequence>MNYIRIQPFFVTGYRTVHRGLLLDRGEWKLGQRMIHSPYRTPFRGFATWTINPLISLLARIAHPLPVPPGNRYRTHPPAWDSNGPTLAHLLPLAGGHGVAEFLIIFFCKFYKF</sequence>
<proteinExistence type="predicted"/>
<organism evidence="1 2">
    <name type="scientific">Araneus ventricosus</name>
    <name type="common">Orbweaver spider</name>
    <name type="synonym">Epeira ventricosa</name>
    <dbReference type="NCBI Taxonomy" id="182803"/>
    <lineage>
        <taxon>Eukaryota</taxon>
        <taxon>Metazoa</taxon>
        <taxon>Ecdysozoa</taxon>
        <taxon>Arthropoda</taxon>
        <taxon>Chelicerata</taxon>
        <taxon>Arachnida</taxon>
        <taxon>Araneae</taxon>
        <taxon>Araneomorphae</taxon>
        <taxon>Entelegynae</taxon>
        <taxon>Araneoidea</taxon>
        <taxon>Araneidae</taxon>
        <taxon>Araneus</taxon>
    </lineage>
</organism>
<reference evidence="1 2" key="1">
    <citation type="journal article" date="2019" name="Sci. Rep.">
        <title>Orb-weaving spider Araneus ventricosus genome elucidates the spidroin gene catalogue.</title>
        <authorList>
            <person name="Kono N."/>
            <person name="Nakamura H."/>
            <person name="Ohtoshi R."/>
            <person name="Moran D.A.P."/>
            <person name="Shinohara A."/>
            <person name="Yoshida Y."/>
            <person name="Fujiwara M."/>
            <person name="Mori M."/>
            <person name="Tomita M."/>
            <person name="Arakawa K."/>
        </authorList>
    </citation>
    <scope>NUCLEOTIDE SEQUENCE [LARGE SCALE GENOMIC DNA]</scope>
</reference>
<comment type="caution">
    <text evidence="1">The sequence shown here is derived from an EMBL/GenBank/DDBJ whole genome shotgun (WGS) entry which is preliminary data.</text>
</comment>
<gene>
    <name evidence="1" type="ORF">AVEN_199984_1</name>
</gene>
<dbReference type="AlphaFoldDB" id="A0A4Y2BX26"/>
<accession>A0A4Y2BX26</accession>
<keyword evidence="2" id="KW-1185">Reference proteome</keyword>
<dbReference type="EMBL" id="BGPR01000116">
    <property type="protein sequence ID" value="GBL96025.1"/>
    <property type="molecule type" value="Genomic_DNA"/>
</dbReference>
<evidence type="ECO:0000313" key="2">
    <source>
        <dbReference type="Proteomes" id="UP000499080"/>
    </source>
</evidence>
<dbReference type="Proteomes" id="UP000499080">
    <property type="component" value="Unassembled WGS sequence"/>
</dbReference>
<protein>
    <submittedName>
        <fullName evidence="1">Uncharacterized protein</fullName>
    </submittedName>
</protein>
<name>A0A4Y2BX26_ARAVE</name>
<evidence type="ECO:0000313" key="1">
    <source>
        <dbReference type="EMBL" id="GBL96025.1"/>
    </source>
</evidence>